<protein>
    <recommendedName>
        <fullName evidence="5 9">Riboflavin synthase</fullName>
        <ecNumber evidence="4 9">2.5.1.9</ecNumber>
    </recommendedName>
</protein>
<comment type="caution">
    <text evidence="12">The sequence shown here is derived from an EMBL/GenBank/DDBJ whole genome shotgun (WGS) entry which is preliminary data.</text>
</comment>
<feature type="repeat" description="Lumazine-binding" evidence="10">
    <location>
        <begin position="96"/>
        <end position="192"/>
    </location>
</feature>
<dbReference type="PANTHER" id="PTHR21098">
    <property type="entry name" value="RIBOFLAVIN SYNTHASE ALPHA CHAIN"/>
    <property type="match status" value="1"/>
</dbReference>
<dbReference type="EC" id="2.5.1.9" evidence="4 9"/>
<dbReference type="GO" id="GO:0004746">
    <property type="term" value="F:riboflavin synthase activity"/>
    <property type="evidence" value="ECO:0007669"/>
    <property type="project" value="UniProtKB-EC"/>
</dbReference>
<comment type="catalytic activity">
    <reaction evidence="1">
        <text>2 6,7-dimethyl-8-(1-D-ribityl)lumazine + H(+) = 5-amino-6-(D-ribitylamino)uracil + riboflavin</text>
        <dbReference type="Rhea" id="RHEA:20772"/>
        <dbReference type="ChEBI" id="CHEBI:15378"/>
        <dbReference type="ChEBI" id="CHEBI:15934"/>
        <dbReference type="ChEBI" id="CHEBI:57986"/>
        <dbReference type="ChEBI" id="CHEBI:58201"/>
        <dbReference type="EC" id="2.5.1.9"/>
    </reaction>
</comment>
<evidence type="ECO:0000256" key="5">
    <source>
        <dbReference type="ARBA" id="ARBA00013950"/>
    </source>
</evidence>
<sequence length="199" mass="21953">MFTGIIEEVGTIKKVTQMDGAKELSIKAPFVSEVHVDESIAVNGVCLTVVSFDDDSFDVQCVNETLSKTNLGDLVVGDPVNLERSLTLEKAIEGHIVQGHVDTVGTVTKIDQKGADVLLTFEFPEEHTDYIVGRGSIAIDGISMTVARDHDNVCTVAVIPYTWENTNFKSRTVGDHLNLEFDVFGKYILKYLKSREEEN</sequence>
<dbReference type="PIRSF" id="PIRSF000498">
    <property type="entry name" value="Riboflavin_syn_A"/>
    <property type="match status" value="1"/>
</dbReference>
<reference evidence="12" key="1">
    <citation type="submission" date="2022-01" db="EMBL/GenBank/DDBJ databases">
        <authorList>
            <person name="Wang Y."/>
        </authorList>
    </citation>
    <scope>NUCLEOTIDE SEQUENCE</scope>
    <source>
        <strain evidence="12">WB101</strain>
    </source>
</reference>
<dbReference type="InterPro" id="IPR023366">
    <property type="entry name" value="ATP_synth_asu-like_sf"/>
</dbReference>
<proteinExistence type="predicted"/>
<dbReference type="SUPFAM" id="SSF63380">
    <property type="entry name" value="Riboflavin synthase domain-like"/>
    <property type="match status" value="2"/>
</dbReference>
<dbReference type="PANTHER" id="PTHR21098:SF12">
    <property type="entry name" value="RIBOFLAVIN SYNTHASE"/>
    <property type="match status" value="1"/>
</dbReference>
<evidence type="ECO:0000313" key="13">
    <source>
        <dbReference type="Proteomes" id="UP001165366"/>
    </source>
</evidence>
<dbReference type="EMBL" id="JAKLWS010000004">
    <property type="protein sequence ID" value="MCG2587865.1"/>
    <property type="molecule type" value="Genomic_DNA"/>
</dbReference>
<feature type="repeat" description="Lumazine-binding" evidence="10">
    <location>
        <begin position="1"/>
        <end position="95"/>
    </location>
</feature>
<comment type="pathway">
    <text evidence="3">Cofactor biosynthesis; riboflavin biosynthesis; riboflavin from 2-hydroxy-3-oxobutyl phosphate and 5-amino-6-(D-ribitylamino)uracil: step 2/2.</text>
</comment>
<keyword evidence="13" id="KW-1185">Reference proteome</keyword>
<evidence type="ECO:0000256" key="10">
    <source>
        <dbReference type="PROSITE-ProRule" id="PRU00524"/>
    </source>
</evidence>
<name>A0ABS9KAJ9_9BACT</name>
<reference evidence="12" key="2">
    <citation type="submission" date="2024-05" db="EMBL/GenBank/DDBJ databases">
        <title>Rhodohalobacter halophilus gen. nov., sp. nov., a moderately halophilic member of the family Balneolaceae.</title>
        <authorList>
            <person name="Xia J."/>
        </authorList>
    </citation>
    <scope>NUCLEOTIDE SEQUENCE</scope>
    <source>
        <strain evidence="12">WB101</strain>
    </source>
</reference>
<evidence type="ECO:0000256" key="2">
    <source>
        <dbReference type="ARBA" id="ARBA00002803"/>
    </source>
</evidence>
<dbReference type="NCBIfam" id="NF009566">
    <property type="entry name" value="PRK13020.1"/>
    <property type="match status" value="1"/>
</dbReference>
<evidence type="ECO:0000256" key="7">
    <source>
        <dbReference type="ARBA" id="ARBA00022679"/>
    </source>
</evidence>
<accession>A0ABS9KAJ9</accession>
<evidence type="ECO:0000256" key="3">
    <source>
        <dbReference type="ARBA" id="ARBA00004887"/>
    </source>
</evidence>
<comment type="function">
    <text evidence="2">Catalyzes the dismutation of two molecules of 6,7-dimethyl-8-ribityllumazine, resulting in the formation of riboflavin and 5-amino-6-(D-ribitylamino)uracil.</text>
</comment>
<dbReference type="Proteomes" id="UP001165366">
    <property type="component" value="Unassembled WGS sequence"/>
</dbReference>
<evidence type="ECO:0000256" key="4">
    <source>
        <dbReference type="ARBA" id="ARBA00012827"/>
    </source>
</evidence>
<dbReference type="RefSeq" id="WP_237852709.1">
    <property type="nucleotide sequence ID" value="NZ_JAKLWS010000004.1"/>
</dbReference>
<evidence type="ECO:0000256" key="8">
    <source>
        <dbReference type="ARBA" id="ARBA00022737"/>
    </source>
</evidence>
<gene>
    <name evidence="12" type="ORF">L6773_04770</name>
</gene>
<dbReference type="NCBIfam" id="NF006767">
    <property type="entry name" value="PRK09289.1"/>
    <property type="match status" value="1"/>
</dbReference>
<keyword evidence="8" id="KW-0677">Repeat</keyword>
<evidence type="ECO:0000256" key="9">
    <source>
        <dbReference type="NCBIfam" id="TIGR00187"/>
    </source>
</evidence>
<dbReference type="NCBIfam" id="TIGR00187">
    <property type="entry name" value="ribE"/>
    <property type="match status" value="1"/>
</dbReference>
<dbReference type="InterPro" id="IPR001783">
    <property type="entry name" value="Lumazine-bd"/>
</dbReference>
<evidence type="ECO:0000256" key="1">
    <source>
        <dbReference type="ARBA" id="ARBA00000968"/>
    </source>
</evidence>
<evidence type="ECO:0000256" key="6">
    <source>
        <dbReference type="ARBA" id="ARBA00022619"/>
    </source>
</evidence>
<keyword evidence="7 12" id="KW-0808">Transferase</keyword>
<dbReference type="Gene3D" id="2.40.30.20">
    <property type="match status" value="2"/>
</dbReference>
<dbReference type="InterPro" id="IPR026017">
    <property type="entry name" value="Lumazine-bd_dom"/>
</dbReference>
<keyword evidence="6" id="KW-0686">Riboflavin biosynthesis</keyword>
<dbReference type="Pfam" id="PF00677">
    <property type="entry name" value="Lum_binding"/>
    <property type="match status" value="2"/>
</dbReference>
<dbReference type="PROSITE" id="PS51177">
    <property type="entry name" value="LUMAZINE_BIND"/>
    <property type="match status" value="2"/>
</dbReference>
<dbReference type="CDD" id="cd00402">
    <property type="entry name" value="Riboflavin_synthase_like"/>
    <property type="match status" value="1"/>
</dbReference>
<organism evidence="12 13">
    <name type="scientific">Rhodohalobacter sulfatireducens</name>
    <dbReference type="NCBI Taxonomy" id="2911366"/>
    <lineage>
        <taxon>Bacteria</taxon>
        <taxon>Pseudomonadati</taxon>
        <taxon>Balneolota</taxon>
        <taxon>Balneolia</taxon>
        <taxon>Balneolales</taxon>
        <taxon>Balneolaceae</taxon>
        <taxon>Rhodohalobacter</taxon>
    </lineage>
</organism>
<evidence type="ECO:0000259" key="11">
    <source>
        <dbReference type="PROSITE" id="PS51177"/>
    </source>
</evidence>
<evidence type="ECO:0000313" key="12">
    <source>
        <dbReference type="EMBL" id="MCG2587865.1"/>
    </source>
</evidence>
<feature type="domain" description="Lumazine-binding" evidence="11">
    <location>
        <begin position="1"/>
        <end position="95"/>
    </location>
</feature>
<feature type="domain" description="Lumazine-binding" evidence="11">
    <location>
        <begin position="96"/>
        <end position="192"/>
    </location>
</feature>
<dbReference type="InterPro" id="IPR017938">
    <property type="entry name" value="Riboflavin_synthase-like_b-brl"/>
</dbReference>